<dbReference type="Pfam" id="PF11807">
    <property type="entry name" value="UstYa"/>
    <property type="match status" value="1"/>
</dbReference>
<dbReference type="Proteomes" id="UP000750711">
    <property type="component" value="Unassembled WGS sequence"/>
</dbReference>
<organism evidence="4 5">
    <name type="scientific">Trichoglossum hirsutum</name>
    <dbReference type="NCBI Taxonomy" id="265104"/>
    <lineage>
        <taxon>Eukaryota</taxon>
        <taxon>Fungi</taxon>
        <taxon>Dikarya</taxon>
        <taxon>Ascomycota</taxon>
        <taxon>Pezizomycotina</taxon>
        <taxon>Geoglossomycetes</taxon>
        <taxon>Geoglossales</taxon>
        <taxon>Geoglossaceae</taxon>
        <taxon>Trichoglossum</taxon>
    </lineage>
</organism>
<dbReference type="GO" id="GO:0043386">
    <property type="term" value="P:mycotoxin biosynthetic process"/>
    <property type="evidence" value="ECO:0007669"/>
    <property type="project" value="InterPro"/>
</dbReference>
<evidence type="ECO:0000256" key="3">
    <source>
        <dbReference type="SAM" id="Phobius"/>
    </source>
</evidence>
<dbReference type="AlphaFoldDB" id="A0A9P8LFX1"/>
<keyword evidence="5" id="KW-1185">Reference proteome</keyword>
<evidence type="ECO:0008006" key="6">
    <source>
        <dbReference type="Google" id="ProtNLM"/>
    </source>
</evidence>
<gene>
    <name evidence="4" type="ORF">GP486_002008</name>
</gene>
<evidence type="ECO:0000313" key="4">
    <source>
        <dbReference type="EMBL" id="KAH0563433.1"/>
    </source>
</evidence>
<proteinExistence type="inferred from homology"/>
<protein>
    <recommendedName>
        <fullName evidence="6">Tat pathway signal sequence</fullName>
    </recommendedName>
</protein>
<evidence type="ECO:0000256" key="1">
    <source>
        <dbReference type="ARBA" id="ARBA00035112"/>
    </source>
</evidence>
<comment type="similarity">
    <text evidence="1">Belongs to the ustYa family.</text>
</comment>
<keyword evidence="3" id="KW-0472">Membrane</keyword>
<evidence type="ECO:0000256" key="2">
    <source>
        <dbReference type="SAM" id="MobiDB-lite"/>
    </source>
</evidence>
<sequence>MVGPKYSVLSAEPEKAERISSEEDSNQSDGLLGDVAYQKTRPRRVYYAVVIVGAICALLFSSVGAFVVGMRWRPNLNQQCLEHTSYSSSVMKEMNPGLHLVKFNGTFSISLVLRILGLLVITDLHRQLGTLGHKSEFSGDNGDPNPSVDEAWNKWAFVKYASFSDEEFASMGMDMEGSAKFTPEYGGGYIGFLEVSHHMHCLNVLRQALHRDYYEKPENIHWAAWLKDRKFTIKLHINHCVEMLRQNTLCNADVGVISHHWVKDIPDPFANFNTVHKCRDIGTVEKWIADRVVKDPQNGKPYPVPDGSKIWAKPP</sequence>
<keyword evidence="3" id="KW-0812">Transmembrane</keyword>
<dbReference type="PANTHER" id="PTHR33365">
    <property type="entry name" value="YALI0B05434P"/>
    <property type="match status" value="1"/>
</dbReference>
<comment type="caution">
    <text evidence="4">The sequence shown here is derived from an EMBL/GenBank/DDBJ whole genome shotgun (WGS) entry which is preliminary data.</text>
</comment>
<evidence type="ECO:0000313" key="5">
    <source>
        <dbReference type="Proteomes" id="UP000750711"/>
    </source>
</evidence>
<feature type="transmembrane region" description="Helical" evidence="3">
    <location>
        <begin position="45"/>
        <end position="68"/>
    </location>
</feature>
<reference evidence="4" key="1">
    <citation type="submission" date="2021-03" db="EMBL/GenBank/DDBJ databases">
        <title>Comparative genomics and phylogenomic investigation of the class Geoglossomycetes provide insights into ecological specialization and systematics.</title>
        <authorList>
            <person name="Melie T."/>
            <person name="Pirro S."/>
            <person name="Miller A.N."/>
            <person name="Quandt A."/>
        </authorList>
    </citation>
    <scope>NUCLEOTIDE SEQUENCE</scope>
    <source>
        <strain evidence="4">CAQ_001_2017</strain>
    </source>
</reference>
<dbReference type="PANTHER" id="PTHR33365:SF12">
    <property type="entry name" value="TAT PATHWAY SIGNAL SEQUENCE"/>
    <property type="match status" value="1"/>
</dbReference>
<dbReference type="InterPro" id="IPR021765">
    <property type="entry name" value="UstYa-like"/>
</dbReference>
<feature type="region of interest" description="Disordered" evidence="2">
    <location>
        <begin position="1"/>
        <end position="27"/>
    </location>
</feature>
<feature type="compositionally biased region" description="Basic and acidic residues" evidence="2">
    <location>
        <begin position="12"/>
        <end position="21"/>
    </location>
</feature>
<accession>A0A9P8LFX1</accession>
<dbReference type="EMBL" id="JAGHQM010000204">
    <property type="protein sequence ID" value="KAH0563433.1"/>
    <property type="molecule type" value="Genomic_DNA"/>
</dbReference>
<name>A0A9P8LFX1_9PEZI</name>
<keyword evidence="3" id="KW-1133">Transmembrane helix</keyword>